<reference evidence="3 4" key="1">
    <citation type="submission" date="2017-02" db="EMBL/GenBank/DDBJ databases">
        <authorList>
            <person name="Peterson S.W."/>
        </authorList>
    </citation>
    <scope>NUCLEOTIDE SEQUENCE [LARGE SCALE GENOMIC DNA]</scope>
    <source>
        <strain evidence="3 4">SRS1_H2-8</strain>
    </source>
</reference>
<feature type="compositionally biased region" description="Basic and acidic residues" evidence="1">
    <location>
        <begin position="352"/>
        <end position="395"/>
    </location>
</feature>
<feature type="domain" description="DUF3752" evidence="2">
    <location>
        <begin position="162"/>
        <end position="272"/>
    </location>
</feature>
<accession>A0A2N8UFA5</accession>
<feature type="compositionally biased region" description="Low complexity" evidence="1">
    <location>
        <begin position="23"/>
        <end position="47"/>
    </location>
</feature>
<feature type="compositionally biased region" description="Basic and acidic residues" evidence="1">
    <location>
        <begin position="117"/>
        <end position="128"/>
    </location>
</feature>
<evidence type="ECO:0000313" key="3">
    <source>
        <dbReference type="EMBL" id="SJX63667.1"/>
    </source>
</evidence>
<gene>
    <name evidence="3" type="ORF">SRS1_14417</name>
</gene>
<evidence type="ECO:0000313" key="4">
    <source>
        <dbReference type="Proteomes" id="UP000239563"/>
    </source>
</evidence>
<organism evidence="3 4">
    <name type="scientific">Sporisorium reilianum f. sp. reilianum</name>
    <dbReference type="NCBI Taxonomy" id="72559"/>
    <lineage>
        <taxon>Eukaryota</taxon>
        <taxon>Fungi</taxon>
        <taxon>Dikarya</taxon>
        <taxon>Basidiomycota</taxon>
        <taxon>Ustilaginomycotina</taxon>
        <taxon>Ustilaginomycetes</taxon>
        <taxon>Ustilaginales</taxon>
        <taxon>Ustilaginaceae</taxon>
        <taxon>Sporisorium</taxon>
    </lineage>
</organism>
<feature type="compositionally biased region" description="Basic and acidic residues" evidence="1">
    <location>
        <begin position="201"/>
        <end position="210"/>
    </location>
</feature>
<evidence type="ECO:0000256" key="1">
    <source>
        <dbReference type="SAM" id="MobiDB-lite"/>
    </source>
</evidence>
<proteinExistence type="predicted"/>
<dbReference type="Pfam" id="PF12572">
    <property type="entry name" value="DUF3752"/>
    <property type="match status" value="1"/>
</dbReference>
<protein>
    <recommendedName>
        <fullName evidence="2">DUF3752 domain-containing protein</fullName>
    </recommendedName>
</protein>
<feature type="region of interest" description="Disordered" evidence="1">
    <location>
        <begin position="172"/>
        <end position="400"/>
    </location>
</feature>
<dbReference type="PANTHER" id="PTHR46370">
    <property type="entry name" value="GPALPP MOTIFS-CONTAINING PROTEIN 1"/>
    <property type="match status" value="1"/>
</dbReference>
<feature type="compositionally biased region" description="Basic residues" evidence="1">
    <location>
        <begin position="324"/>
        <end position="334"/>
    </location>
</feature>
<dbReference type="EMBL" id="LT795062">
    <property type="protein sequence ID" value="SJX63667.1"/>
    <property type="molecule type" value="Genomic_DNA"/>
</dbReference>
<feature type="region of interest" description="Disordered" evidence="1">
    <location>
        <begin position="1"/>
        <end position="150"/>
    </location>
</feature>
<name>A0A2N8UFA5_9BASI</name>
<feature type="compositionally biased region" description="Basic residues" evidence="1">
    <location>
        <begin position="342"/>
        <end position="351"/>
    </location>
</feature>
<feature type="compositionally biased region" description="Basic and acidic residues" evidence="1">
    <location>
        <begin position="249"/>
        <end position="293"/>
    </location>
</feature>
<feature type="compositionally biased region" description="Low complexity" evidence="1">
    <location>
        <begin position="74"/>
        <end position="84"/>
    </location>
</feature>
<dbReference type="InterPro" id="IPR046331">
    <property type="entry name" value="GPAM1-like"/>
</dbReference>
<dbReference type="Proteomes" id="UP000239563">
    <property type="component" value="Chromosome IX"/>
</dbReference>
<dbReference type="PANTHER" id="PTHR46370:SF1">
    <property type="entry name" value="GPALPP MOTIFS-CONTAINING PROTEIN 1"/>
    <property type="match status" value="1"/>
</dbReference>
<sequence length="444" mass="49019">MAAIGPQLPPGLERAASRRSRSRSASASGSSHSSYASSSRSPSPSGSEVSCHQRAPRAVAGPQLPAGFLRARSDSASSSRSRTVSSDDDGPGPSVGPALPSGGTTRHDGLSDGAKLFLEREARRKAAEEEAQLAAEKAANSRPEWMLLPPSLSNASSLQAVAGDPLNLKSRGFAQSTPRVSARGGGANAEDADMSVWTETPEERLKRMQDEVSGVGGRGASAVSDREALEKERSARRDSSIAAVVAGERSGKKSLVEEHNERRRRELRDKLEGDAKHERSREKRRRHDDQDRRSSRHSRSDRHSHRSRHRSRSRSKSPDARHKDRDRHRHHRSSRRDDSHRSHASPRRRRHSDSPDDARRSSSSSSRKESDRRREKDERKSTKSRKEREEEEVRSGKAAAPMIWDRDAALSVGGRLMDEKKRGKMMADANALGDRFGSGSRRFL</sequence>
<evidence type="ECO:0000259" key="2">
    <source>
        <dbReference type="Pfam" id="PF12572"/>
    </source>
</evidence>
<dbReference type="AlphaFoldDB" id="A0A2N8UFA5"/>
<dbReference type="InterPro" id="IPR022226">
    <property type="entry name" value="DUF3752"/>
</dbReference>
<feature type="compositionally biased region" description="Basic and acidic residues" evidence="1">
    <location>
        <begin position="224"/>
        <end position="239"/>
    </location>
</feature>
<feature type="compositionally biased region" description="Basic residues" evidence="1">
    <location>
        <begin position="294"/>
        <end position="315"/>
    </location>
</feature>